<accession>A0A9P4GFZ1</accession>
<organism evidence="1 2">
    <name type="scientific">Cucurbitaria berberidis CBS 394.84</name>
    <dbReference type="NCBI Taxonomy" id="1168544"/>
    <lineage>
        <taxon>Eukaryota</taxon>
        <taxon>Fungi</taxon>
        <taxon>Dikarya</taxon>
        <taxon>Ascomycota</taxon>
        <taxon>Pezizomycotina</taxon>
        <taxon>Dothideomycetes</taxon>
        <taxon>Pleosporomycetidae</taxon>
        <taxon>Pleosporales</taxon>
        <taxon>Pleosporineae</taxon>
        <taxon>Cucurbitariaceae</taxon>
        <taxon>Cucurbitaria</taxon>
    </lineage>
</organism>
<dbReference type="RefSeq" id="XP_040787485.1">
    <property type="nucleotide sequence ID" value="XM_040931820.1"/>
</dbReference>
<proteinExistence type="predicted"/>
<evidence type="ECO:0000313" key="1">
    <source>
        <dbReference type="EMBL" id="KAF1844922.1"/>
    </source>
</evidence>
<dbReference type="Proteomes" id="UP000800039">
    <property type="component" value="Unassembled WGS sequence"/>
</dbReference>
<sequence length="233" mass="25578">MPEDTPVNPFPPDILRWYVARGRNKGLQVIGPYVTTEHDTSLLTNRLHAQGEGEGVMREWIVEALEDQTTSGKTLEVTTGGGQVMFSISATWEINKDLADAVKGVTDAAPILLYSVTGRLVNKDFPEVLAMDGLQPTIGRYINTDGLLPFAYDRNFKSFLSKNEALECARERLDDGGSYGHVIWPLEGGVIEGSLVGAIIHGHSNKVIELVVVTEFRVGETERKDTRGLIDPV</sequence>
<dbReference type="GeneID" id="63849072"/>
<comment type="caution">
    <text evidence="1">The sequence shown here is derived from an EMBL/GenBank/DDBJ whole genome shotgun (WGS) entry which is preliminary data.</text>
</comment>
<protein>
    <submittedName>
        <fullName evidence="1">Uncharacterized protein</fullName>
    </submittedName>
</protein>
<gene>
    <name evidence="1" type="ORF">K460DRAFT_354787</name>
</gene>
<dbReference type="AlphaFoldDB" id="A0A9P4GFZ1"/>
<name>A0A9P4GFZ1_9PLEO</name>
<reference evidence="1" key="1">
    <citation type="submission" date="2020-01" db="EMBL/GenBank/DDBJ databases">
        <authorList>
            <consortium name="DOE Joint Genome Institute"/>
            <person name="Haridas S."/>
            <person name="Albert R."/>
            <person name="Binder M."/>
            <person name="Bloem J."/>
            <person name="Labutti K."/>
            <person name="Salamov A."/>
            <person name="Andreopoulos B."/>
            <person name="Baker S.E."/>
            <person name="Barry K."/>
            <person name="Bills G."/>
            <person name="Bluhm B.H."/>
            <person name="Cannon C."/>
            <person name="Castanera R."/>
            <person name="Culley D.E."/>
            <person name="Daum C."/>
            <person name="Ezra D."/>
            <person name="Gonzalez J.B."/>
            <person name="Henrissat B."/>
            <person name="Kuo A."/>
            <person name="Liang C."/>
            <person name="Lipzen A."/>
            <person name="Lutzoni F."/>
            <person name="Magnuson J."/>
            <person name="Mondo S."/>
            <person name="Nolan M."/>
            <person name="Ohm R."/>
            <person name="Pangilinan J."/>
            <person name="Park H.-J."/>
            <person name="Ramirez L."/>
            <person name="Alfaro M."/>
            <person name="Sun H."/>
            <person name="Tritt A."/>
            <person name="Yoshinaga Y."/>
            <person name="Zwiers L.-H."/>
            <person name="Turgeon B.G."/>
            <person name="Goodwin S.B."/>
            <person name="Spatafora J.W."/>
            <person name="Crous P.W."/>
            <person name="Grigoriev I.V."/>
        </authorList>
    </citation>
    <scope>NUCLEOTIDE SEQUENCE</scope>
    <source>
        <strain evidence="1">CBS 394.84</strain>
    </source>
</reference>
<keyword evidence="2" id="KW-1185">Reference proteome</keyword>
<evidence type="ECO:0000313" key="2">
    <source>
        <dbReference type="Proteomes" id="UP000800039"/>
    </source>
</evidence>
<dbReference type="EMBL" id="ML976616">
    <property type="protein sequence ID" value="KAF1844922.1"/>
    <property type="molecule type" value="Genomic_DNA"/>
</dbReference>